<comment type="caution">
    <text evidence="3">The sequence shown here is derived from an EMBL/GenBank/DDBJ whole genome shotgun (WGS) entry which is preliminary data.</text>
</comment>
<feature type="domain" description="ATP-grasp" evidence="2">
    <location>
        <begin position="114"/>
        <end position="350"/>
    </location>
</feature>
<sequence>MRSLGFMSLRSTSEKAYATEIAKRARSCGIECFRFIPSAIDPRTELIAGEKYDPDQEDWETASFPLPDVLYDRCFYGNDPHSRQCRSIVHYLKNRSDILFLGHGLPNKLELYNILAQSPMAPYIPKSIHAQSAEQVLQQSASGSPLILKPANGSQGAGIYYLEKQKDGLLVKTDTPEKQISRLFADQKKAAVWLGQLLSGNSYLLQPYLPLSNEDNQPFDIRILLQKNEAGKWHEMGRGVRVGRENGIISNMSAGSAVSSFETWLENSSVSSSRFLRAELSEISKALPEILEDALPPLFEVGLDIGIARDGAIWILDVNSKPGRKVILETDPDIKEALYRAPLLYGKLLTSAGQAERRKNSEKTVSY</sequence>
<evidence type="ECO:0000313" key="4">
    <source>
        <dbReference type="Proteomes" id="UP000322139"/>
    </source>
</evidence>
<keyword evidence="1" id="KW-0067">ATP-binding</keyword>
<dbReference type="Proteomes" id="UP000322139">
    <property type="component" value="Unassembled WGS sequence"/>
</dbReference>
<name>A0A5D4R0U4_9BACI</name>
<accession>A0A5D4R0U4</accession>
<dbReference type="GO" id="GO:0005524">
    <property type="term" value="F:ATP binding"/>
    <property type="evidence" value="ECO:0007669"/>
    <property type="project" value="UniProtKB-UniRule"/>
</dbReference>
<keyword evidence="1" id="KW-0547">Nucleotide-binding</keyword>
<dbReference type="InterPro" id="IPR026838">
    <property type="entry name" value="YheC/D"/>
</dbReference>
<organism evidence="3 4">
    <name type="scientific">Bacillus infantis</name>
    <dbReference type="NCBI Taxonomy" id="324767"/>
    <lineage>
        <taxon>Bacteria</taxon>
        <taxon>Bacillati</taxon>
        <taxon>Bacillota</taxon>
        <taxon>Bacilli</taxon>
        <taxon>Bacillales</taxon>
        <taxon>Bacillaceae</taxon>
        <taxon>Bacillus</taxon>
    </lineage>
</organism>
<dbReference type="PROSITE" id="PS50975">
    <property type="entry name" value="ATP_GRASP"/>
    <property type="match status" value="1"/>
</dbReference>
<evidence type="ECO:0000256" key="1">
    <source>
        <dbReference type="PROSITE-ProRule" id="PRU00409"/>
    </source>
</evidence>
<gene>
    <name evidence="3" type="ORF">FZD51_21645</name>
</gene>
<dbReference type="AlphaFoldDB" id="A0A5D4R0U4"/>
<dbReference type="SUPFAM" id="SSF56059">
    <property type="entry name" value="Glutathione synthetase ATP-binding domain-like"/>
    <property type="match status" value="1"/>
</dbReference>
<proteinExistence type="predicted"/>
<dbReference type="RefSeq" id="WP_148976644.1">
    <property type="nucleotide sequence ID" value="NZ_JBNIKU010000011.1"/>
</dbReference>
<protein>
    <submittedName>
        <fullName evidence="3">YheC/YheD family protein</fullName>
    </submittedName>
</protein>
<evidence type="ECO:0000259" key="2">
    <source>
        <dbReference type="PROSITE" id="PS50975"/>
    </source>
</evidence>
<dbReference type="Pfam" id="PF14398">
    <property type="entry name" value="ATPgrasp_YheCD"/>
    <property type="match status" value="1"/>
</dbReference>
<dbReference type="GO" id="GO:0046872">
    <property type="term" value="F:metal ion binding"/>
    <property type="evidence" value="ECO:0007669"/>
    <property type="project" value="InterPro"/>
</dbReference>
<evidence type="ECO:0000313" key="3">
    <source>
        <dbReference type="EMBL" id="TYS44150.1"/>
    </source>
</evidence>
<reference evidence="3 4" key="1">
    <citation type="submission" date="2019-08" db="EMBL/GenBank/DDBJ databases">
        <title>Bacillus genomes from the desert of Cuatro Cienegas, Coahuila.</title>
        <authorList>
            <person name="Olmedo-Alvarez G."/>
        </authorList>
    </citation>
    <scope>NUCLEOTIDE SEQUENCE [LARGE SCALE GENOMIC DNA]</scope>
    <source>
        <strain evidence="3 4">CH446_14T</strain>
    </source>
</reference>
<dbReference type="EMBL" id="VTER01000013">
    <property type="protein sequence ID" value="TYS44150.1"/>
    <property type="molecule type" value="Genomic_DNA"/>
</dbReference>
<dbReference type="InterPro" id="IPR011761">
    <property type="entry name" value="ATP-grasp"/>
</dbReference>